<evidence type="ECO:0000259" key="15">
    <source>
        <dbReference type="Pfam" id="PF20886"/>
    </source>
</evidence>
<dbReference type="InterPro" id="IPR048795">
    <property type="entry name" value="PWP3A_3B_4_C"/>
</dbReference>
<dbReference type="InterPro" id="IPR006137">
    <property type="entry name" value="NADH_UbQ_OxRdtase-like_20kDa"/>
</dbReference>
<keyword evidence="11" id="KW-0411">Iron-sulfur</keyword>
<keyword evidence="18" id="KW-1185">Reference proteome</keyword>
<dbReference type="InterPro" id="IPR040263">
    <property type="entry name" value="PWP3A_3B_4"/>
</dbReference>
<dbReference type="EMBL" id="KB108036">
    <property type="protein sequence ID" value="ELK29435.1"/>
    <property type="molecule type" value="Genomic_DNA"/>
</dbReference>
<evidence type="ECO:0000256" key="12">
    <source>
        <dbReference type="SAM" id="MobiDB-lite"/>
    </source>
</evidence>
<evidence type="ECO:0000256" key="11">
    <source>
        <dbReference type="RuleBase" id="RU004464"/>
    </source>
</evidence>
<dbReference type="Proteomes" id="UP000010556">
    <property type="component" value="Unassembled WGS sequence"/>
</dbReference>
<keyword evidence="11" id="KW-0479">Metal-binding</keyword>
<evidence type="ECO:0000256" key="10">
    <source>
        <dbReference type="ARBA" id="ARBA00049551"/>
    </source>
</evidence>
<feature type="region of interest" description="Disordered" evidence="12">
    <location>
        <begin position="189"/>
        <end position="298"/>
    </location>
</feature>
<feature type="domain" description="PWWP" evidence="15">
    <location>
        <begin position="479"/>
        <end position="611"/>
    </location>
</feature>
<dbReference type="InterPro" id="IPR035504">
    <property type="entry name" value="MUM1-like_PWWP"/>
</dbReference>
<comment type="subunit">
    <text evidence="9">Core subunit of respiratory chain NADH dehydrogenase (Complex I) which is composed of 45 different subunits. This is a component of the iron-sulfur (IP) fragment of the enzyme.</text>
</comment>
<dbReference type="HAMAP" id="MF_01356">
    <property type="entry name" value="NDH1_NuoB"/>
    <property type="match status" value="1"/>
</dbReference>
<dbReference type="Pfam" id="PF01058">
    <property type="entry name" value="Oxidored_q6"/>
    <property type="match status" value="1"/>
</dbReference>
<evidence type="ECO:0000256" key="4">
    <source>
        <dbReference type="ARBA" id="ARBA00015185"/>
    </source>
</evidence>
<comment type="function">
    <text evidence="6">Core subunit of the mitochondrial membrane respiratory chain NADH dehydrogenase (Complex I) which catalyzes electron transfer from NADH through the respiratory chain, using ubiquinone as an electron acceptor. Essential for the catalytic activity of complex I.</text>
</comment>
<evidence type="ECO:0000256" key="8">
    <source>
        <dbReference type="ARBA" id="ARBA00032998"/>
    </source>
</evidence>
<evidence type="ECO:0000256" key="1">
    <source>
        <dbReference type="ARBA" id="ARBA00001966"/>
    </source>
</evidence>
<dbReference type="Pfam" id="PF20887">
    <property type="entry name" value="PWP3A-B_N"/>
    <property type="match status" value="1"/>
</dbReference>
<dbReference type="GO" id="GO:0005829">
    <property type="term" value="C:cytosol"/>
    <property type="evidence" value="ECO:0007669"/>
    <property type="project" value="TreeGrafter"/>
</dbReference>
<dbReference type="Gene3D" id="3.40.50.12280">
    <property type="match status" value="1"/>
</dbReference>
<feature type="compositionally biased region" description="Basic and acidic residues" evidence="12">
    <location>
        <begin position="101"/>
        <end position="124"/>
    </location>
</feature>
<evidence type="ECO:0000256" key="7">
    <source>
        <dbReference type="ARBA" id="ARBA00030829"/>
    </source>
</evidence>
<protein>
    <recommendedName>
        <fullName evidence="4">NADH dehydrogenase [ubiquinone] iron-sulfur protein 7, mitochondrial</fullName>
    </recommendedName>
    <alternativeName>
        <fullName evidence="7">Complex I-20kD</fullName>
    </alternativeName>
    <alternativeName>
        <fullName evidence="8">NADH-ubiquinone oxidoreductase 20 kDa subunit</fullName>
    </alternativeName>
</protein>
<feature type="domain" description="PWWP" evidence="16">
    <location>
        <begin position="6"/>
        <end position="99"/>
    </location>
</feature>
<evidence type="ECO:0000313" key="17">
    <source>
        <dbReference type="EMBL" id="ELK29435.1"/>
    </source>
</evidence>
<feature type="region of interest" description="Disordered" evidence="12">
    <location>
        <begin position="101"/>
        <end position="167"/>
    </location>
</feature>
<comment type="cofactor">
    <cofactor evidence="1">
        <name>[4Fe-4S] cluster</name>
        <dbReference type="ChEBI" id="CHEBI:49883"/>
    </cofactor>
</comment>
<dbReference type="NCBIfam" id="TIGR01957">
    <property type="entry name" value="nuoB_fam"/>
    <property type="match status" value="1"/>
</dbReference>
<evidence type="ECO:0000256" key="6">
    <source>
        <dbReference type="ARBA" id="ARBA00024297"/>
    </source>
</evidence>
<name>L5LTS9_MYODS</name>
<comment type="similarity">
    <text evidence="2">Belongs to the PWWP3A family.</text>
</comment>
<dbReference type="GO" id="GO:0046872">
    <property type="term" value="F:metal ion binding"/>
    <property type="evidence" value="ECO:0007669"/>
    <property type="project" value="UniProtKB-KW"/>
</dbReference>
<dbReference type="CDD" id="cd06080">
    <property type="entry name" value="PWWP_MUM1-like"/>
    <property type="match status" value="1"/>
</dbReference>
<proteinExistence type="inferred from homology"/>
<dbReference type="NCBIfam" id="NF005012">
    <property type="entry name" value="PRK06411.1"/>
    <property type="match status" value="1"/>
</dbReference>
<keyword evidence="11" id="KW-0408">Iron</keyword>
<dbReference type="AlphaFoldDB" id="L5LTS9"/>
<reference evidence="18" key="1">
    <citation type="journal article" date="2013" name="Science">
        <title>Comparative analysis of bat genomes provides insight into the evolution of flight and immunity.</title>
        <authorList>
            <person name="Zhang G."/>
            <person name="Cowled C."/>
            <person name="Shi Z."/>
            <person name="Huang Z."/>
            <person name="Bishop-Lilly K.A."/>
            <person name="Fang X."/>
            <person name="Wynne J.W."/>
            <person name="Xiong Z."/>
            <person name="Baker M.L."/>
            <person name="Zhao W."/>
            <person name="Tachedjian M."/>
            <person name="Zhu Y."/>
            <person name="Zhou P."/>
            <person name="Jiang X."/>
            <person name="Ng J."/>
            <person name="Yang L."/>
            <person name="Wu L."/>
            <person name="Xiao J."/>
            <person name="Feng Y."/>
            <person name="Chen Y."/>
            <person name="Sun X."/>
            <person name="Zhang Y."/>
            <person name="Marsh G.A."/>
            <person name="Crameri G."/>
            <person name="Broder C.C."/>
            <person name="Frey K.G."/>
            <person name="Wang L.F."/>
            <person name="Wang J."/>
        </authorList>
    </citation>
    <scope>NUCLEOTIDE SEQUENCE [LARGE SCALE GENOMIC DNA]</scope>
</reference>
<evidence type="ECO:0000259" key="16">
    <source>
        <dbReference type="Pfam" id="PF20887"/>
    </source>
</evidence>
<evidence type="ECO:0000313" key="18">
    <source>
        <dbReference type="Proteomes" id="UP000010556"/>
    </source>
</evidence>
<organism evidence="17 18">
    <name type="scientific">Myotis davidii</name>
    <name type="common">David's myotis</name>
    <dbReference type="NCBI Taxonomy" id="225400"/>
    <lineage>
        <taxon>Eukaryota</taxon>
        <taxon>Metazoa</taxon>
        <taxon>Chordata</taxon>
        <taxon>Craniata</taxon>
        <taxon>Vertebrata</taxon>
        <taxon>Euteleostomi</taxon>
        <taxon>Mammalia</taxon>
        <taxon>Eutheria</taxon>
        <taxon>Laurasiatheria</taxon>
        <taxon>Chiroptera</taxon>
        <taxon>Yangochiroptera</taxon>
        <taxon>Vespertilionidae</taxon>
        <taxon>Myotis</taxon>
    </lineage>
</organism>
<dbReference type="Gene3D" id="6.10.300.20">
    <property type="match status" value="1"/>
</dbReference>
<dbReference type="GO" id="GO:0051539">
    <property type="term" value="F:4 iron, 4 sulfur cluster binding"/>
    <property type="evidence" value="ECO:0007669"/>
    <property type="project" value="UniProtKB-KW"/>
</dbReference>
<feature type="domain" description="MUM1-like PWWP" evidence="14">
    <location>
        <begin position="327"/>
        <end position="406"/>
    </location>
</feature>
<dbReference type="GO" id="GO:0005634">
    <property type="term" value="C:nucleus"/>
    <property type="evidence" value="ECO:0007669"/>
    <property type="project" value="TreeGrafter"/>
</dbReference>
<dbReference type="GO" id="GO:0006281">
    <property type="term" value="P:DNA repair"/>
    <property type="evidence" value="ECO:0007669"/>
    <property type="project" value="TreeGrafter"/>
</dbReference>
<feature type="compositionally biased region" description="Polar residues" evidence="12">
    <location>
        <begin position="158"/>
        <end position="167"/>
    </location>
</feature>
<dbReference type="PANTHER" id="PTHR31333">
    <property type="entry name" value="PWWP DOMAIN-CONTAINING DNA REPAIR FACTOR 3 FAMILY MEMBER"/>
    <property type="match status" value="1"/>
</dbReference>
<dbReference type="FunFam" id="2.30.30.140:FF:000063">
    <property type="entry name" value="PWWP domain-containing DNA repair factor 3A"/>
    <property type="match status" value="1"/>
</dbReference>
<dbReference type="GO" id="GO:0048038">
    <property type="term" value="F:quinone binding"/>
    <property type="evidence" value="ECO:0007669"/>
    <property type="project" value="InterPro"/>
</dbReference>
<dbReference type="PROSITE" id="PS01150">
    <property type="entry name" value="COMPLEX1_20K"/>
    <property type="match status" value="1"/>
</dbReference>
<dbReference type="SUPFAM" id="SSF63748">
    <property type="entry name" value="Tudor/PWWP/MBT"/>
    <property type="match status" value="1"/>
</dbReference>
<dbReference type="SUPFAM" id="SSF56770">
    <property type="entry name" value="HydA/Nqo6-like"/>
    <property type="match status" value="1"/>
</dbReference>
<dbReference type="Pfam" id="PF20884">
    <property type="entry name" value="MUM1-like_PWWP"/>
    <property type="match status" value="1"/>
</dbReference>
<evidence type="ECO:0000259" key="13">
    <source>
        <dbReference type="Pfam" id="PF01058"/>
    </source>
</evidence>
<comment type="similarity">
    <text evidence="3 11">Belongs to the complex I 20 kDa subunit family.</text>
</comment>
<dbReference type="PANTHER" id="PTHR31333:SF4">
    <property type="entry name" value="PWWP DOMAIN-CONTAINING DNA REPAIR FACTOR 3A"/>
    <property type="match status" value="1"/>
</dbReference>
<evidence type="ECO:0000256" key="5">
    <source>
        <dbReference type="ARBA" id="ARBA00023027"/>
    </source>
</evidence>
<dbReference type="GO" id="GO:0006325">
    <property type="term" value="P:chromatin organization"/>
    <property type="evidence" value="ECO:0007669"/>
    <property type="project" value="TreeGrafter"/>
</dbReference>
<dbReference type="Pfam" id="PF20886">
    <property type="entry name" value="PWP3A-B_C"/>
    <property type="match status" value="1"/>
</dbReference>
<dbReference type="GO" id="GO:0031491">
    <property type="term" value="F:nucleosome binding"/>
    <property type="evidence" value="ECO:0007669"/>
    <property type="project" value="TreeGrafter"/>
</dbReference>
<keyword evidence="11" id="KW-0004">4Fe-4S</keyword>
<dbReference type="Gene3D" id="2.30.30.140">
    <property type="match status" value="1"/>
</dbReference>
<dbReference type="InterPro" id="IPR006138">
    <property type="entry name" value="NADH_UQ_OxRdtase_20Kd_su"/>
</dbReference>
<feature type="domain" description="NADH:ubiquinone oxidoreductase-like 20kDa subunit" evidence="13">
    <location>
        <begin position="684"/>
        <end position="793"/>
    </location>
</feature>
<dbReference type="FunFam" id="3.40.50.12280:FF:000001">
    <property type="entry name" value="NADH-quinone oxidoreductase subunit B 2"/>
    <property type="match status" value="1"/>
</dbReference>
<dbReference type="GO" id="GO:0008137">
    <property type="term" value="F:NADH dehydrogenase (ubiquinone) activity"/>
    <property type="evidence" value="ECO:0007669"/>
    <property type="project" value="UniProtKB-EC"/>
</dbReference>
<comment type="catalytic activity">
    <reaction evidence="10">
        <text>a ubiquinone + NADH + 5 H(+)(in) = a ubiquinol + NAD(+) + 4 H(+)(out)</text>
        <dbReference type="Rhea" id="RHEA:29091"/>
        <dbReference type="Rhea" id="RHEA-COMP:9565"/>
        <dbReference type="Rhea" id="RHEA-COMP:9566"/>
        <dbReference type="ChEBI" id="CHEBI:15378"/>
        <dbReference type="ChEBI" id="CHEBI:16389"/>
        <dbReference type="ChEBI" id="CHEBI:17976"/>
        <dbReference type="ChEBI" id="CHEBI:57540"/>
        <dbReference type="ChEBI" id="CHEBI:57945"/>
        <dbReference type="EC" id="7.1.1.2"/>
    </reaction>
</comment>
<dbReference type="InterPro" id="IPR048765">
    <property type="entry name" value="PWP3A_3B_4_N"/>
</dbReference>
<feature type="compositionally biased region" description="Basic and acidic residues" evidence="12">
    <location>
        <begin position="234"/>
        <end position="244"/>
    </location>
</feature>
<evidence type="ECO:0000256" key="3">
    <source>
        <dbReference type="ARBA" id="ARBA00009173"/>
    </source>
</evidence>
<keyword evidence="5 11" id="KW-0520">NAD</keyword>
<evidence type="ECO:0000259" key="14">
    <source>
        <dbReference type="Pfam" id="PF20884"/>
    </source>
</evidence>
<evidence type="ECO:0000256" key="2">
    <source>
        <dbReference type="ARBA" id="ARBA00008188"/>
    </source>
</evidence>
<sequence>MTDAKYVLCRWKERLWPAKVLAGTEMSTTKKKKRFFLNVQILSLDKKVRVKSTEAKILRKSHIEDIAALLASQNKVSAKPVEELTYRRSLRVALDILNEKTHSHQENSSREERTAVSAGEKHMELASSLCDPNPSSLLREGVLGSSGSERRLRGHQKLSGSSISENEIQCQMDKKGVGESESPLIRVVSAGGGSRDRSRSRIHLKNGTTLSERGRNLAQEPSRCQNGSSLSVGEQERESEEKTDSPAVLSLPPAATEQGLCAKGRLSVSPSGSPTAHQAYPDAHGPPDHQSSEESMEFGPVNSILEEDEEEDEEPPRILLYHEPSSFEVGMLVWLKYQKYPFWPAVVKNVKRREKKASVLFIEGHMDPKGRGITVPLKRLKHFDCKEKQTLLNEAKEDFDQAIGWCVSLITDYRVRLGCGSFSGSFLEYYAANISYPVRKSIQQDVLGTRFPRLCHEDPEMPLAGSPWGRRQPCRKVLPDRSRAARDRANQKLVEYIVKTRGAENHLQAILKNRKPSRWLQAFLNSGQYVTCVETYLEDEEQLDLVVKYLQGVYQETGSRMLTQINGDQIRFILDVLLPEAIICAISAVDKVDYKTAEEKYIRGPLLSYRSCVGAAVQGRCVHASSAADSPSRTQPAMSKAGAVVSKPSSLPSSQGKYVVAKLDDLVNWARRSSLWPMTFGLACCAVEMMHMAAPRYDMDRFGVVFRASPRQSDVMIVAGTLTNKMAPALRKVYDQMPEPRYVVSMGSCANGGGYYHYSYSVVRGCDRIVPVDIYVPGCPPTAEALLYGILQLQKKIKREKRLKIWYRR</sequence>
<accession>L5LTS9</accession>
<feature type="compositionally biased region" description="Polar residues" evidence="12">
    <location>
        <begin position="222"/>
        <end position="232"/>
    </location>
</feature>
<evidence type="ECO:0000256" key="9">
    <source>
        <dbReference type="ARBA" id="ARBA00046897"/>
    </source>
</evidence>
<dbReference type="eggNOG" id="ENOG502QPRU">
    <property type="taxonomic scope" value="Eukaryota"/>
</dbReference>
<gene>
    <name evidence="17" type="ORF">MDA_GLEAN10011496</name>
</gene>